<evidence type="ECO:0000256" key="1">
    <source>
        <dbReference type="ARBA" id="ARBA00004651"/>
    </source>
</evidence>
<dbReference type="Gene3D" id="1.20.1560.10">
    <property type="entry name" value="ABC transporter type 1, transmembrane domain"/>
    <property type="match status" value="1"/>
</dbReference>
<evidence type="ECO:0000256" key="5">
    <source>
        <dbReference type="ARBA" id="ARBA00022989"/>
    </source>
</evidence>
<organism evidence="11 12">
    <name type="scientific">Parafrankia soli</name>
    <dbReference type="NCBI Taxonomy" id="2599596"/>
    <lineage>
        <taxon>Bacteria</taxon>
        <taxon>Bacillati</taxon>
        <taxon>Actinomycetota</taxon>
        <taxon>Actinomycetes</taxon>
        <taxon>Frankiales</taxon>
        <taxon>Frankiaceae</taxon>
        <taxon>Parafrankia</taxon>
    </lineage>
</organism>
<dbReference type="PANTHER" id="PTHR24221">
    <property type="entry name" value="ATP-BINDING CASSETTE SUB-FAMILY B"/>
    <property type="match status" value="1"/>
</dbReference>
<dbReference type="GO" id="GO:0140359">
    <property type="term" value="F:ABC-type transporter activity"/>
    <property type="evidence" value="ECO:0007669"/>
    <property type="project" value="InterPro"/>
</dbReference>
<protein>
    <submittedName>
        <fullName evidence="11">ABC transporter</fullName>
    </submittedName>
</protein>
<dbReference type="PANTHER" id="PTHR24221:SF654">
    <property type="entry name" value="ATP-BINDING CASSETTE SUB-FAMILY B MEMBER 6"/>
    <property type="match status" value="1"/>
</dbReference>
<dbReference type="OrthoDB" id="9806127at2"/>
<dbReference type="SUPFAM" id="SSF90123">
    <property type="entry name" value="ABC transporter transmembrane region"/>
    <property type="match status" value="1"/>
</dbReference>
<evidence type="ECO:0000313" key="11">
    <source>
        <dbReference type="EMBL" id="OHV46903.1"/>
    </source>
</evidence>
<evidence type="ECO:0000256" key="8">
    <source>
        <dbReference type="SAM" id="Phobius"/>
    </source>
</evidence>
<comment type="subcellular location">
    <subcellularLocation>
        <location evidence="1">Cell membrane</location>
        <topology evidence="1">Multi-pass membrane protein</topology>
    </subcellularLocation>
</comment>
<dbReference type="InterPro" id="IPR027417">
    <property type="entry name" value="P-loop_NTPase"/>
</dbReference>
<evidence type="ECO:0000256" key="3">
    <source>
        <dbReference type="ARBA" id="ARBA00022741"/>
    </source>
</evidence>
<dbReference type="PROSITE" id="PS50893">
    <property type="entry name" value="ABC_TRANSPORTER_2"/>
    <property type="match status" value="1"/>
</dbReference>
<evidence type="ECO:0000313" key="12">
    <source>
        <dbReference type="Proteomes" id="UP000179769"/>
    </source>
</evidence>
<comment type="caution">
    <text evidence="11">The sequence shown here is derived from an EMBL/GenBank/DDBJ whole genome shotgun (WGS) entry which is preliminary data.</text>
</comment>
<dbReference type="EMBL" id="MAXA01000001">
    <property type="protein sequence ID" value="OHV46903.1"/>
    <property type="molecule type" value="Genomic_DNA"/>
</dbReference>
<feature type="transmembrane region" description="Helical" evidence="8">
    <location>
        <begin position="48"/>
        <end position="69"/>
    </location>
</feature>
<name>A0A1S1RJI4_9ACTN</name>
<dbReference type="GO" id="GO:0016887">
    <property type="term" value="F:ATP hydrolysis activity"/>
    <property type="evidence" value="ECO:0007669"/>
    <property type="project" value="InterPro"/>
</dbReference>
<reference evidence="12" key="1">
    <citation type="submission" date="2016-07" db="EMBL/GenBank/DDBJ databases">
        <title>Frankia sp. NRRL B-16219 Genome sequencing.</title>
        <authorList>
            <person name="Ghodhbane-Gtari F."/>
            <person name="Swanson E."/>
            <person name="Gueddou A."/>
            <person name="Louati M."/>
            <person name="Nouioui I."/>
            <person name="Hezbri K."/>
            <person name="Abebe-Akele F."/>
            <person name="Simpson S."/>
            <person name="Morris K."/>
            <person name="Thomas K."/>
            <person name="Gtari M."/>
            <person name="Tisa L.S."/>
        </authorList>
    </citation>
    <scope>NUCLEOTIDE SEQUENCE [LARGE SCALE GENOMIC DNA]</scope>
    <source>
        <strain evidence="12">NRRL B-16219</strain>
    </source>
</reference>
<accession>A0A1S1RJI4</accession>
<feature type="domain" description="ABC transporter" evidence="9">
    <location>
        <begin position="396"/>
        <end position="630"/>
    </location>
</feature>
<dbReference type="GO" id="GO:0005886">
    <property type="term" value="C:plasma membrane"/>
    <property type="evidence" value="ECO:0007669"/>
    <property type="project" value="UniProtKB-SubCell"/>
</dbReference>
<proteinExistence type="predicted"/>
<dbReference type="Gene3D" id="3.40.50.300">
    <property type="entry name" value="P-loop containing nucleotide triphosphate hydrolases"/>
    <property type="match status" value="1"/>
</dbReference>
<dbReference type="FunFam" id="3.40.50.300:FF:000218">
    <property type="entry name" value="Multidrug ABC transporter ATP-binding protein"/>
    <property type="match status" value="1"/>
</dbReference>
<feature type="compositionally biased region" description="Polar residues" evidence="7">
    <location>
        <begin position="1"/>
        <end position="11"/>
    </location>
</feature>
<gene>
    <name evidence="11" type="ORF">BBK14_01190</name>
</gene>
<keyword evidence="2 8" id="KW-0812">Transmembrane</keyword>
<evidence type="ECO:0000256" key="4">
    <source>
        <dbReference type="ARBA" id="ARBA00022840"/>
    </source>
</evidence>
<dbReference type="InterPro" id="IPR011527">
    <property type="entry name" value="ABC1_TM_dom"/>
</dbReference>
<dbReference type="RefSeq" id="WP_071059366.1">
    <property type="nucleotide sequence ID" value="NZ_MAXA01000001.1"/>
</dbReference>
<keyword evidence="6 8" id="KW-0472">Membrane</keyword>
<keyword evidence="4" id="KW-0067">ATP-binding</keyword>
<evidence type="ECO:0000256" key="2">
    <source>
        <dbReference type="ARBA" id="ARBA00022692"/>
    </source>
</evidence>
<dbReference type="Proteomes" id="UP000179769">
    <property type="component" value="Unassembled WGS sequence"/>
</dbReference>
<evidence type="ECO:0000256" key="6">
    <source>
        <dbReference type="ARBA" id="ARBA00023136"/>
    </source>
</evidence>
<keyword evidence="12" id="KW-1185">Reference proteome</keyword>
<dbReference type="GO" id="GO:0034040">
    <property type="term" value="F:ATPase-coupled lipid transmembrane transporter activity"/>
    <property type="evidence" value="ECO:0007669"/>
    <property type="project" value="TreeGrafter"/>
</dbReference>
<feature type="transmembrane region" description="Helical" evidence="8">
    <location>
        <begin position="271"/>
        <end position="298"/>
    </location>
</feature>
<dbReference type="InterPro" id="IPR039421">
    <property type="entry name" value="Type_1_exporter"/>
</dbReference>
<keyword evidence="5 8" id="KW-1133">Transmembrane helix</keyword>
<dbReference type="Pfam" id="PF00005">
    <property type="entry name" value="ABC_tran"/>
    <property type="match status" value="1"/>
</dbReference>
<dbReference type="InterPro" id="IPR003593">
    <property type="entry name" value="AAA+_ATPase"/>
</dbReference>
<dbReference type="PROSITE" id="PS50929">
    <property type="entry name" value="ABC_TM1F"/>
    <property type="match status" value="1"/>
</dbReference>
<feature type="region of interest" description="Disordered" evidence="7">
    <location>
        <begin position="1"/>
        <end position="29"/>
    </location>
</feature>
<dbReference type="InterPro" id="IPR036640">
    <property type="entry name" value="ABC1_TM_sf"/>
</dbReference>
<dbReference type="AlphaFoldDB" id="A0A1S1RJI4"/>
<feature type="transmembrane region" description="Helical" evidence="8">
    <location>
        <begin position="304"/>
        <end position="328"/>
    </location>
</feature>
<evidence type="ECO:0000259" key="10">
    <source>
        <dbReference type="PROSITE" id="PS50929"/>
    </source>
</evidence>
<sequence length="639" mass="69717">MTITSSRTADTSRPAASPVAAPGSAAGRSPHAGLRSYLAHLMTFRWRAAAVLCVFVLANALLAVVPIFVGRFVAALAAVPVDTGAAYQAAALLICCGIGHDLSWRSGELLWVRLILARGYDYENLVFDKVITQPYPYFVGAFTGKISSYVGTLGREYREFLSAVYWEFCEQLVRVPALAVIMFTVNVPTGCAFTVSLLMMLALGRLTISRVAAEERNTADTASDLDGRIIDVIANFVAVKSFGREGAESARVRAERRGVLRAATGSYRWNIVYFASMSLVVRYLVGPGTILLNLHLFLAGDLTLAQLTTFLAALAVFSDYIWNTVWLVSQLNLRFARVEEAYHYLFGGRDIVREDRHQQPTAHGRPAALERPDVHGASQLHRAPQLPGPVGYTRSLGIHDLRFAYPDEPGRPVLDGITLEIARNEKVGIVGQSGSGKSTLLKLLLGYYPLPAGTLALDGTPIDDRQLAGLISYVPQDVTLFHRSIRDNIVYGSAAGVTDEQVITAARRAHAHEFVSRTGQGYDTLVGERGIRLSTGQRQRIALARAFLGDAPILILDEATSALDSESERLVQDALEDLWATRTVIAIAHRLSTLLTMDRIVVLDGGRIAEQGTHEALLELGGRYDRLWRRQSGGFVAVD</sequence>
<evidence type="ECO:0000256" key="7">
    <source>
        <dbReference type="SAM" id="MobiDB-lite"/>
    </source>
</evidence>
<feature type="transmembrane region" description="Helical" evidence="8">
    <location>
        <begin position="177"/>
        <end position="203"/>
    </location>
</feature>
<dbReference type="SMART" id="SM00382">
    <property type="entry name" value="AAA"/>
    <property type="match status" value="1"/>
</dbReference>
<dbReference type="InterPro" id="IPR003439">
    <property type="entry name" value="ABC_transporter-like_ATP-bd"/>
</dbReference>
<evidence type="ECO:0000259" key="9">
    <source>
        <dbReference type="PROSITE" id="PS50893"/>
    </source>
</evidence>
<dbReference type="GO" id="GO:0005524">
    <property type="term" value="F:ATP binding"/>
    <property type="evidence" value="ECO:0007669"/>
    <property type="project" value="UniProtKB-KW"/>
</dbReference>
<dbReference type="Pfam" id="PF00664">
    <property type="entry name" value="ABC_membrane"/>
    <property type="match status" value="1"/>
</dbReference>
<feature type="domain" description="ABC transmembrane type-1" evidence="10">
    <location>
        <begin position="49"/>
        <end position="333"/>
    </location>
</feature>
<keyword evidence="3" id="KW-0547">Nucleotide-binding</keyword>
<dbReference type="SUPFAM" id="SSF52540">
    <property type="entry name" value="P-loop containing nucleoside triphosphate hydrolases"/>
    <property type="match status" value="1"/>
</dbReference>
<feature type="compositionally biased region" description="Low complexity" evidence="7">
    <location>
        <begin position="12"/>
        <end position="29"/>
    </location>
</feature>